<dbReference type="InterPro" id="IPR045097">
    <property type="entry name" value="Thymidate_synth/dCMP_Mease"/>
</dbReference>
<gene>
    <name evidence="7" type="ORF">ABNX05_10770</name>
</gene>
<reference evidence="7 8" key="1">
    <citation type="submission" date="2024-06" db="EMBL/GenBank/DDBJ databases">
        <title>Lysinibacillus zambalefons sp. nov., a Novel Firmicute Isolated from the Poon Bato Zambales Hyperalkaline Spring.</title>
        <authorList>
            <person name="Aja J.A."/>
            <person name="Lazaro J.E.H."/>
            <person name="Llorin L.D."/>
            <person name="Lim K.R."/>
            <person name="Teodosio J."/>
            <person name="Dalisay D.S."/>
        </authorList>
    </citation>
    <scope>NUCLEOTIDE SEQUENCE [LARGE SCALE GENOMIC DNA]</scope>
    <source>
        <strain evidence="7 8">M3</strain>
    </source>
</reference>
<comment type="caution">
    <text evidence="7">The sequence shown here is derived from an EMBL/GenBank/DDBJ whole genome shotgun (WGS) entry which is preliminary data.</text>
</comment>
<dbReference type="PRINTS" id="PR00108">
    <property type="entry name" value="THYMDSNTHASE"/>
</dbReference>
<dbReference type="EC" id="2.1.1.45" evidence="1"/>
<dbReference type="Proteomes" id="UP001478862">
    <property type="component" value="Unassembled WGS sequence"/>
</dbReference>
<evidence type="ECO:0000313" key="7">
    <source>
        <dbReference type="EMBL" id="MEQ6355099.1"/>
    </source>
</evidence>
<accession>A0ABV1MSK6</accession>
<dbReference type="GO" id="GO:0004799">
    <property type="term" value="F:thymidylate synthase activity"/>
    <property type="evidence" value="ECO:0007669"/>
    <property type="project" value="UniProtKB-EC"/>
</dbReference>
<dbReference type="InterPro" id="IPR000398">
    <property type="entry name" value="Thymidylate_synthase"/>
</dbReference>
<sequence length="287" mass="33514">MTELNKAEKYLIENLTRLANEGCMDDNPRPKWKDGTPAYSAFISPVFETYDISKGETPITELRPIAIKSAIREIEWIYKDQSNDLKLLRDNYNINWWNEFDIGNDSIGIRYGATVKKYDLINNLLDGLMNNKFGRRHILSMWQNEDFKESDGLNPCCYSSMFTVRKVKEDFYLDMTLTSRSSDYLTAGHINRMQYLALQMMVAKHTSMKVGKFNMLTQNLHIYDKHSDNAIEMLKRVEELKSRKVQSQPKLILNVPDGTNFYDISEKDFELIDYNPILPQLKFELAV</sequence>
<keyword evidence="8" id="KW-1185">Reference proteome</keyword>
<dbReference type="Pfam" id="PF00303">
    <property type="entry name" value="Thymidylat_synt"/>
    <property type="match status" value="1"/>
</dbReference>
<dbReference type="PROSITE" id="PS00091">
    <property type="entry name" value="THYMIDYLATE_SYNTHASE"/>
    <property type="match status" value="1"/>
</dbReference>
<dbReference type="Gene3D" id="3.30.572.10">
    <property type="entry name" value="Thymidylate synthase/dCMP hydroxymethylase domain"/>
    <property type="match status" value="1"/>
</dbReference>
<dbReference type="GO" id="GO:0032259">
    <property type="term" value="P:methylation"/>
    <property type="evidence" value="ECO:0007669"/>
    <property type="project" value="UniProtKB-KW"/>
</dbReference>
<keyword evidence="4" id="KW-0545">Nucleotide biosynthesis</keyword>
<dbReference type="InterPro" id="IPR036926">
    <property type="entry name" value="Thymidate_synth/dCMP_Mease_sf"/>
</dbReference>
<feature type="active site" evidence="5">
    <location>
        <position position="156"/>
    </location>
</feature>
<organism evidence="7 8">
    <name type="scientific">Lysinibacillus zambalensis</name>
    <dbReference type="NCBI Taxonomy" id="3160866"/>
    <lineage>
        <taxon>Bacteria</taxon>
        <taxon>Bacillati</taxon>
        <taxon>Bacillota</taxon>
        <taxon>Bacilli</taxon>
        <taxon>Bacillales</taxon>
        <taxon>Bacillaceae</taxon>
        <taxon>Lysinibacillus</taxon>
    </lineage>
</organism>
<keyword evidence="2 7" id="KW-0489">Methyltransferase</keyword>
<proteinExistence type="predicted"/>
<dbReference type="PANTHER" id="PTHR11548:SF1">
    <property type="entry name" value="THYMIDYLATE SYNTHASE 1"/>
    <property type="match status" value="1"/>
</dbReference>
<evidence type="ECO:0000256" key="5">
    <source>
        <dbReference type="PROSITE-ProRule" id="PRU10016"/>
    </source>
</evidence>
<name>A0ABV1MSK6_9BACI</name>
<evidence type="ECO:0000259" key="6">
    <source>
        <dbReference type="Pfam" id="PF00303"/>
    </source>
</evidence>
<evidence type="ECO:0000256" key="3">
    <source>
        <dbReference type="ARBA" id="ARBA00022679"/>
    </source>
</evidence>
<dbReference type="SUPFAM" id="SSF55831">
    <property type="entry name" value="Thymidylate synthase/dCMP hydroxymethylase"/>
    <property type="match status" value="1"/>
</dbReference>
<dbReference type="InterPro" id="IPR020940">
    <property type="entry name" value="Thymidylate_synthase_AS"/>
</dbReference>
<feature type="domain" description="Thymidylate synthase/dCMP hydroxymethylase" evidence="6">
    <location>
        <begin position="16"/>
        <end position="287"/>
    </location>
</feature>
<evidence type="ECO:0000256" key="1">
    <source>
        <dbReference type="ARBA" id="ARBA00011947"/>
    </source>
</evidence>
<evidence type="ECO:0000313" key="8">
    <source>
        <dbReference type="Proteomes" id="UP001478862"/>
    </source>
</evidence>
<evidence type="ECO:0000256" key="4">
    <source>
        <dbReference type="ARBA" id="ARBA00022727"/>
    </source>
</evidence>
<dbReference type="PANTHER" id="PTHR11548">
    <property type="entry name" value="THYMIDYLATE SYNTHASE 1"/>
    <property type="match status" value="1"/>
</dbReference>
<dbReference type="InterPro" id="IPR023451">
    <property type="entry name" value="Thymidate_synth/dCMP_Mease_dom"/>
</dbReference>
<dbReference type="NCBIfam" id="NF002495">
    <property type="entry name" value="PRK01827.1-1"/>
    <property type="match status" value="1"/>
</dbReference>
<dbReference type="RefSeq" id="WP_349659729.1">
    <property type="nucleotide sequence ID" value="NZ_JBEGDG010000007.1"/>
</dbReference>
<keyword evidence="3 7" id="KW-0808">Transferase</keyword>
<protein>
    <recommendedName>
        <fullName evidence="1">thymidylate synthase</fullName>
        <ecNumber evidence="1">2.1.1.45</ecNumber>
    </recommendedName>
</protein>
<dbReference type="EMBL" id="JBEGDG010000007">
    <property type="protein sequence ID" value="MEQ6355099.1"/>
    <property type="molecule type" value="Genomic_DNA"/>
</dbReference>
<evidence type="ECO:0000256" key="2">
    <source>
        <dbReference type="ARBA" id="ARBA00022603"/>
    </source>
</evidence>